<feature type="domain" description="Glycoside-hydrolase family GH114 TIM-barrel" evidence="1">
    <location>
        <begin position="40"/>
        <end position="257"/>
    </location>
</feature>
<gene>
    <name evidence="2" type="ORF">ESP70_008175</name>
</gene>
<dbReference type="Pfam" id="PF03537">
    <property type="entry name" value="Glyco_hydro_114"/>
    <property type="match status" value="1"/>
</dbReference>
<dbReference type="PANTHER" id="PTHR35273">
    <property type="entry name" value="ALPHA-1,4 POLYGALACTOSAMINIDASE, PUTATIVE (AFU_ORTHOLOGUE AFUA_3G07890)-RELATED"/>
    <property type="match status" value="1"/>
</dbReference>
<reference evidence="2" key="1">
    <citation type="submission" date="2019-09" db="EMBL/GenBank/DDBJ databases">
        <authorList>
            <person name="Li J."/>
        </authorList>
    </citation>
    <scope>NUCLEOTIDE SEQUENCE [LARGE SCALE GENOMIC DNA]</scope>
    <source>
        <strain evidence="2">JCM 14732</strain>
    </source>
</reference>
<evidence type="ECO:0000259" key="1">
    <source>
        <dbReference type="Pfam" id="PF03537"/>
    </source>
</evidence>
<dbReference type="PANTHER" id="PTHR35273:SF2">
    <property type="entry name" value="ALPHA-GALACTOSIDASE"/>
    <property type="match status" value="1"/>
</dbReference>
<sequence>MAHRRPGHPAQAARPVSAFLAALVALAGLLAGPPVAGVADYQLGGAYTPDSSVQIVTRDRTAKPAEGTYSICYVNAFQTQPGSYAWWKAHHPKLLLRNASGNLVRDPGWPDEVLLDIRTPAKRATLARIVGAWFETCAADGFQGTEPDNLDSWTRSRGLLSESHAVAFAKLLVRDAHRAGLAIAQKNTPELSAKGIGFDFAVAEECEVYRECGAYTKTYGRRVIEIEYTDNGRAAYRRACAARAGTHSIMLRDRDVVPRGAAGYVFQTC</sequence>
<dbReference type="InterPro" id="IPR017853">
    <property type="entry name" value="GH"/>
</dbReference>
<dbReference type="Proteomes" id="UP000380867">
    <property type="component" value="Unassembled WGS sequence"/>
</dbReference>
<evidence type="ECO:0000313" key="2">
    <source>
        <dbReference type="EMBL" id="KAA1397355.1"/>
    </source>
</evidence>
<proteinExistence type="predicted"/>
<dbReference type="Gene3D" id="3.20.20.70">
    <property type="entry name" value="Aldolase class I"/>
    <property type="match status" value="1"/>
</dbReference>
<accession>A0A5M4FDD6</accession>
<dbReference type="SUPFAM" id="SSF51445">
    <property type="entry name" value="(Trans)glycosidases"/>
    <property type="match status" value="1"/>
</dbReference>
<name>A0A5M4FDD6_9ACTN</name>
<evidence type="ECO:0000313" key="3">
    <source>
        <dbReference type="Proteomes" id="UP000380867"/>
    </source>
</evidence>
<organism evidence="2 3">
    <name type="scientific">Aeromicrobium ginsengisoli</name>
    <dbReference type="NCBI Taxonomy" id="363867"/>
    <lineage>
        <taxon>Bacteria</taxon>
        <taxon>Bacillati</taxon>
        <taxon>Actinomycetota</taxon>
        <taxon>Actinomycetes</taxon>
        <taxon>Propionibacteriales</taxon>
        <taxon>Nocardioidaceae</taxon>
        <taxon>Aeromicrobium</taxon>
    </lineage>
</organism>
<dbReference type="InterPro" id="IPR004352">
    <property type="entry name" value="GH114_TIM-barrel"/>
</dbReference>
<keyword evidence="3" id="KW-1185">Reference proteome</keyword>
<dbReference type="EMBL" id="SDPQ02000002">
    <property type="protein sequence ID" value="KAA1397355.1"/>
    <property type="molecule type" value="Genomic_DNA"/>
</dbReference>
<protein>
    <submittedName>
        <fullName evidence="2">Endo alpha-1,4 polygalactosaminidase</fullName>
    </submittedName>
</protein>
<dbReference type="AlphaFoldDB" id="A0A5M4FDD6"/>
<comment type="caution">
    <text evidence="2">The sequence shown here is derived from an EMBL/GenBank/DDBJ whole genome shotgun (WGS) entry which is preliminary data.</text>
</comment>
<dbReference type="OrthoDB" id="319933at2"/>
<dbReference type="InterPro" id="IPR013785">
    <property type="entry name" value="Aldolase_TIM"/>
</dbReference>